<evidence type="ECO:0000256" key="2">
    <source>
        <dbReference type="ARBA" id="ARBA00007647"/>
    </source>
</evidence>
<evidence type="ECO:0000256" key="1">
    <source>
        <dbReference type="ARBA" id="ARBA00004167"/>
    </source>
</evidence>
<dbReference type="InterPro" id="IPR029044">
    <property type="entry name" value="Nucleotide-diphossugar_trans"/>
</dbReference>
<dbReference type="SUPFAM" id="SSF53448">
    <property type="entry name" value="Nucleotide-diphospho-sugar transferases"/>
    <property type="match status" value="1"/>
</dbReference>
<evidence type="ECO:0008006" key="11">
    <source>
        <dbReference type="Google" id="ProtNLM"/>
    </source>
</evidence>
<accession>A0A176VBR5</accession>
<dbReference type="PANTHER" id="PTHR21461:SF16">
    <property type="entry name" value="GLYCOSYLTRANSFERASE FAMILY 92 PROTEIN RCOM_0530710"/>
    <property type="match status" value="1"/>
</dbReference>
<comment type="caution">
    <text evidence="9">The sequence shown here is derived from an EMBL/GenBank/DDBJ whole genome shotgun (WGS) entry which is preliminary data.</text>
</comment>
<dbReference type="GO" id="GO:0005737">
    <property type="term" value="C:cytoplasm"/>
    <property type="evidence" value="ECO:0007669"/>
    <property type="project" value="TreeGrafter"/>
</dbReference>
<comment type="subcellular location">
    <subcellularLocation>
        <location evidence="1">Membrane</location>
        <topology evidence="1">Single-pass membrane protein</topology>
    </subcellularLocation>
</comment>
<dbReference type="AlphaFoldDB" id="A0A176VBR5"/>
<feature type="compositionally biased region" description="Low complexity" evidence="8">
    <location>
        <begin position="454"/>
        <end position="465"/>
    </location>
</feature>
<feature type="region of interest" description="Disordered" evidence="8">
    <location>
        <begin position="454"/>
        <end position="478"/>
    </location>
</feature>
<evidence type="ECO:0000256" key="6">
    <source>
        <dbReference type="ARBA" id="ARBA00022989"/>
    </source>
</evidence>
<evidence type="ECO:0000256" key="4">
    <source>
        <dbReference type="ARBA" id="ARBA00022679"/>
    </source>
</evidence>
<evidence type="ECO:0000313" key="10">
    <source>
        <dbReference type="Proteomes" id="UP000077202"/>
    </source>
</evidence>
<evidence type="ECO:0000313" key="9">
    <source>
        <dbReference type="EMBL" id="OAE18290.1"/>
    </source>
</evidence>
<gene>
    <name evidence="9" type="ORF">AXG93_436s1210</name>
</gene>
<keyword evidence="10" id="KW-1185">Reference proteome</keyword>
<evidence type="ECO:0000256" key="3">
    <source>
        <dbReference type="ARBA" id="ARBA00022676"/>
    </source>
</evidence>
<keyword evidence="5" id="KW-0812">Transmembrane</keyword>
<dbReference type="GO" id="GO:0016757">
    <property type="term" value="F:glycosyltransferase activity"/>
    <property type="evidence" value="ECO:0007669"/>
    <property type="project" value="UniProtKB-KW"/>
</dbReference>
<dbReference type="GO" id="GO:0016020">
    <property type="term" value="C:membrane"/>
    <property type="evidence" value="ECO:0007669"/>
    <property type="project" value="UniProtKB-SubCell"/>
</dbReference>
<dbReference type="EMBL" id="LVLJ01004085">
    <property type="protein sequence ID" value="OAE18290.1"/>
    <property type="molecule type" value="Genomic_DNA"/>
</dbReference>
<organism evidence="9 10">
    <name type="scientific">Marchantia polymorpha subsp. ruderalis</name>
    <dbReference type="NCBI Taxonomy" id="1480154"/>
    <lineage>
        <taxon>Eukaryota</taxon>
        <taxon>Viridiplantae</taxon>
        <taxon>Streptophyta</taxon>
        <taxon>Embryophyta</taxon>
        <taxon>Marchantiophyta</taxon>
        <taxon>Marchantiopsida</taxon>
        <taxon>Marchantiidae</taxon>
        <taxon>Marchantiales</taxon>
        <taxon>Marchantiaceae</taxon>
        <taxon>Marchantia</taxon>
    </lineage>
</organism>
<feature type="region of interest" description="Disordered" evidence="8">
    <location>
        <begin position="1"/>
        <end position="36"/>
    </location>
</feature>
<keyword evidence="6" id="KW-1133">Transmembrane helix</keyword>
<sequence>MGCCSSSAAKRRRGAESGTRPAGAGGRGGAGDLRSSSASRAVLGANLWLALKESRRAPSSRGAVAGDCSVESEQEGAQAELHERNRDRARGSTEHIIICNESRDEAGAPPAPSDVRKSVAGLSSTSGGSTWFAINMEIVERRKSPLKDKSLLSGGIEAAPAPTISLWRTWTTCLVLACVCTVTTVIWGQWLEGPVTKARVNVNLHQLANLPAISSEEDSILRISRPDTQRSIYVQDAVVFPDNVMLLVRVPDTIDLIGNMDNLECRFGGMKNQSTTPVVSIKPRTKDLQMVRCSRPAWVKEFPGKSHKNVTLGIRDSDIRVQSNAVYNPQRLPTWDYMVYESLLDTDSLVLLVKGLVTKSSKRIDVNSVRCVFGKKLSSKNVFETRVLTAAQEIVRCEKPPPHLEERMRGYHLSVSAHWLGVIPSATYYNPDNRPDFFMESFAITPRARDVDASTSASNSISTADADSDSDSDSSSSSSSALALAQSEPFDGFGAPAPKRKLCACTMVWNKARFIKEWVMYNSFFGVERYFVYDNDSDDNIEEVVESLFAHNISRMVWPWIKTQQAAFSHCTILAREECEWVMFVDVDEYIFPPYYLAKTKHSDGTDAKVLHRVIETESEKVRSSTGGGVLGEIQFDCHNFGPSGLDHSPEQGVTVGYTCRLKNPERHKSIVLLDAVNNSLLNVLHHFELRTNFHSVKLMRSVAVVNHYKFQAWDVFKMKFVRRAGTYTTDWQKAENKGSRDRTPGLGTEAVKPDDWEQRFCEIEDLRLRDFALQTFRSPGDPEKLQWQLDEKQQ</sequence>
<dbReference type="CDD" id="cd00761">
    <property type="entry name" value="Glyco_tranf_GTA_type"/>
    <property type="match status" value="1"/>
</dbReference>
<evidence type="ECO:0000256" key="8">
    <source>
        <dbReference type="SAM" id="MobiDB-lite"/>
    </source>
</evidence>
<dbReference type="Pfam" id="PF01697">
    <property type="entry name" value="Glyco_transf_92"/>
    <property type="match status" value="1"/>
</dbReference>
<dbReference type="InterPro" id="IPR008166">
    <property type="entry name" value="Glyco_transf_92"/>
</dbReference>
<dbReference type="PANTHER" id="PTHR21461">
    <property type="entry name" value="GLYCOSYLTRANSFERASE FAMILY 92 PROTEIN"/>
    <property type="match status" value="1"/>
</dbReference>
<comment type="similarity">
    <text evidence="2">Belongs to the glycosyltransferase 92 family.</text>
</comment>
<proteinExistence type="inferred from homology"/>
<evidence type="ECO:0000256" key="5">
    <source>
        <dbReference type="ARBA" id="ARBA00022692"/>
    </source>
</evidence>
<evidence type="ECO:0000256" key="7">
    <source>
        <dbReference type="ARBA" id="ARBA00023136"/>
    </source>
</evidence>
<reference evidence="9" key="1">
    <citation type="submission" date="2016-03" db="EMBL/GenBank/DDBJ databases">
        <title>Mechanisms controlling the formation of the plant cell surface in tip-growing cells are functionally conserved among land plants.</title>
        <authorList>
            <person name="Honkanen S."/>
            <person name="Jones V.A."/>
            <person name="Morieri G."/>
            <person name="Champion C."/>
            <person name="Hetherington A.J."/>
            <person name="Kelly S."/>
            <person name="Saint-Marcoux D."/>
            <person name="Proust H."/>
            <person name="Prescott H."/>
            <person name="Dolan L."/>
        </authorList>
    </citation>
    <scope>NUCLEOTIDE SEQUENCE [LARGE SCALE GENOMIC DNA]</scope>
    <source>
        <tissue evidence="9">Whole gametophyte</tissue>
    </source>
</reference>
<dbReference type="Proteomes" id="UP000077202">
    <property type="component" value="Unassembled WGS sequence"/>
</dbReference>
<protein>
    <recommendedName>
        <fullName evidence="11">Glycosyltransferase family 92 protein</fullName>
    </recommendedName>
</protein>
<name>A0A176VBR5_MARPO</name>
<keyword evidence="3" id="KW-0328">Glycosyltransferase</keyword>
<keyword evidence="7" id="KW-0472">Membrane</keyword>
<keyword evidence="4" id="KW-0808">Transferase</keyword>
<feature type="region of interest" description="Disordered" evidence="8">
    <location>
        <begin position="60"/>
        <end position="87"/>
    </location>
</feature>